<dbReference type="InterPro" id="IPR003661">
    <property type="entry name" value="HisK_dim/P_dom"/>
</dbReference>
<gene>
    <name evidence="6" type="ORF">SBA1_60021</name>
</gene>
<dbReference type="SUPFAM" id="SSF55785">
    <property type="entry name" value="PYP-like sensor domain (PAS domain)"/>
    <property type="match status" value="1"/>
</dbReference>
<dbReference type="SMART" id="SM00388">
    <property type="entry name" value="HisKA"/>
    <property type="match status" value="1"/>
</dbReference>
<keyword evidence="4" id="KW-1133">Transmembrane helix</keyword>
<comment type="catalytic activity">
    <reaction evidence="1">
        <text>ATP + protein L-histidine = ADP + protein N-phospho-L-histidine.</text>
        <dbReference type="EC" id="2.7.13.3"/>
    </reaction>
</comment>
<evidence type="ECO:0000313" key="7">
    <source>
        <dbReference type="Proteomes" id="UP000238701"/>
    </source>
</evidence>
<dbReference type="CDD" id="cd00082">
    <property type="entry name" value="HisKA"/>
    <property type="match status" value="1"/>
</dbReference>
<accession>A0A2U3L0U2</accession>
<evidence type="ECO:0000256" key="4">
    <source>
        <dbReference type="SAM" id="Phobius"/>
    </source>
</evidence>
<feature type="region of interest" description="Disordered" evidence="3">
    <location>
        <begin position="140"/>
        <end position="160"/>
    </location>
</feature>
<dbReference type="EC" id="2.7.13.3" evidence="2"/>
<dbReference type="InterPro" id="IPR035965">
    <property type="entry name" value="PAS-like_dom_sf"/>
</dbReference>
<evidence type="ECO:0000256" key="3">
    <source>
        <dbReference type="SAM" id="MobiDB-lite"/>
    </source>
</evidence>
<keyword evidence="4" id="KW-0472">Membrane</keyword>
<name>A0A2U3L0U2_9BACT</name>
<evidence type="ECO:0000259" key="5">
    <source>
        <dbReference type="SMART" id="SM00388"/>
    </source>
</evidence>
<dbReference type="SUPFAM" id="SSF47384">
    <property type="entry name" value="Homodimeric domain of signal transducing histidine kinase"/>
    <property type="match status" value="1"/>
</dbReference>
<dbReference type="Gene3D" id="3.30.450.20">
    <property type="entry name" value="PAS domain"/>
    <property type="match status" value="1"/>
</dbReference>
<organism evidence="6 7">
    <name type="scientific">Candidatus Sulfotelmatobacter kueseliae</name>
    <dbReference type="NCBI Taxonomy" id="2042962"/>
    <lineage>
        <taxon>Bacteria</taxon>
        <taxon>Pseudomonadati</taxon>
        <taxon>Acidobacteriota</taxon>
        <taxon>Terriglobia</taxon>
        <taxon>Terriglobales</taxon>
        <taxon>Candidatus Korobacteraceae</taxon>
        <taxon>Candidatus Sulfotelmatobacter</taxon>
    </lineage>
</organism>
<reference evidence="7" key="1">
    <citation type="submission" date="2018-02" db="EMBL/GenBank/DDBJ databases">
        <authorList>
            <person name="Hausmann B."/>
        </authorList>
    </citation>
    <scope>NUCLEOTIDE SEQUENCE [LARGE SCALE GENOMIC DNA]</scope>
    <source>
        <strain evidence="7">Peat soil MAG SbA1</strain>
    </source>
</reference>
<feature type="domain" description="Signal transduction histidine kinase dimerisation/phosphoacceptor" evidence="5">
    <location>
        <begin position="238"/>
        <end position="303"/>
    </location>
</feature>
<dbReference type="AlphaFoldDB" id="A0A2U3L0U2"/>
<sequence length="312" mass="33748">MKILTNPVLLRALIVLFCAGFAFLLGLIFIRLLRKSISDEADLSPDAAPSLETLPLHVYNTVIQQLKQQKHELHVQSQAEQHRARLTETFSHAVLSNLSCGVLVFGPNGLVKTTNPAAKEILGFASTTGMSAEDIFRGASVRKGNGHSDNAPPDNANPDDTFEVSDAPVRLADEVDAVLHHGSKRRQVHAEYETPAGQTRFLEVTVSPVPGSDDGLLGVACLINDLSELERIRREEQLHGEISAEMALELRTSLTTISGYAQQLANIRDPELAQQLAADIAQEALRLDRTLGGFLTDRRAPNGRAANAGANG</sequence>
<feature type="compositionally biased region" description="Low complexity" evidence="3">
    <location>
        <begin position="149"/>
        <end position="159"/>
    </location>
</feature>
<protein>
    <recommendedName>
        <fullName evidence="2">histidine kinase</fullName>
        <ecNumber evidence="2">2.7.13.3</ecNumber>
    </recommendedName>
</protein>
<evidence type="ECO:0000313" key="6">
    <source>
        <dbReference type="EMBL" id="SPF45467.1"/>
    </source>
</evidence>
<dbReference type="Gene3D" id="1.10.287.130">
    <property type="match status" value="1"/>
</dbReference>
<proteinExistence type="predicted"/>
<feature type="transmembrane region" description="Helical" evidence="4">
    <location>
        <begin position="12"/>
        <end position="33"/>
    </location>
</feature>
<dbReference type="GO" id="GO:0000155">
    <property type="term" value="F:phosphorelay sensor kinase activity"/>
    <property type="evidence" value="ECO:0007669"/>
    <property type="project" value="InterPro"/>
</dbReference>
<keyword evidence="4" id="KW-0812">Transmembrane</keyword>
<dbReference type="InterPro" id="IPR036097">
    <property type="entry name" value="HisK_dim/P_sf"/>
</dbReference>
<evidence type="ECO:0000256" key="2">
    <source>
        <dbReference type="ARBA" id="ARBA00012438"/>
    </source>
</evidence>
<dbReference type="EMBL" id="OMOD01000155">
    <property type="protein sequence ID" value="SPF45467.1"/>
    <property type="molecule type" value="Genomic_DNA"/>
</dbReference>
<dbReference type="Proteomes" id="UP000238701">
    <property type="component" value="Unassembled WGS sequence"/>
</dbReference>
<evidence type="ECO:0000256" key="1">
    <source>
        <dbReference type="ARBA" id="ARBA00000085"/>
    </source>
</evidence>